<dbReference type="PANTHER" id="PTHR33077:SF17">
    <property type="entry name" value="PROTEIN TIFY 5B"/>
    <property type="match status" value="1"/>
</dbReference>
<reference evidence="4" key="2">
    <citation type="submission" date="2020-08" db="EMBL/GenBank/DDBJ databases">
        <title>Plant Genome Project.</title>
        <authorList>
            <person name="Zhang R.-G."/>
        </authorList>
    </citation>
    <scope>NUCLEOTIDE SEQUENCE</scope>
    <source>
        <strain evidence="4">Huo1</strain>
        <tissue evidence="4">Leaf</tissue>
    </source>
</reference>
<dbReference type="InterPro" id="IPR018467">
    <property type="entry name" value="CCT_CS"/>
</dbReference>
<accession>A0A8X8X5L6</accession>
<evidence type="ECO:0000259" key="3">
    <source>
        <dbReference type="PROSITE" id="PS51320"/>
    </source>
</evidence>
<dbReference type="Pfam" id="PF06200">
    <property type="entry name" value="tify"/>
    <property type="match status" value="1"/>
</dbReference>
<dbReference type="Proteomes" id="UP000298416">
    <property type="component" value="Unassembled WGS sequence"/>
</dbReference>
<comment type="domain">
    <text evidence="2">The jas domain is required for interaction with COI1.</text>
</comment>
<dbReference type="PROSITE" id="PS51320">
    <property type="entry name" value="TIFY"/>
    <property type="match status" value="1"/>
</dbReference>
<dbReference type="InterPro" id="IPR010399">
    <property type="entry name" value="Tify_dom"/>
</dbReference>
<reference evidence="4" key="1">
    <citation type="submission" date="2018-01" db="EMBL/GenBank/DDBJ databases">
        <authorList>
            <person name="Mao J.F."/>
        </authorList>
    </citation>
    <scope>NUCLEOTIDE SEQUENCE</scope>
    <source>
        <strain evidence="4">Huo1</strain>
        <tissue evidence="4">Leaf</tissue>
    </source>
</reference>
<dbReference type="SMART" id="SM00979">
    <property type="entry name" value="TIFY"/>
    <property type="match status" value="1"/>
</dbReference>
<feature type="domain" description="Tify" evidence="3">
    <location>
        <begin position="31"/>
        <end position="65"/>
    </location>
</feature>
<keyword evidence="2" id="KW-1184">Jasmonic acid signaling pathway</keyword>
<evidence type="ECO:0000313" key="5">
    <source>
        <dbReference type="Proteomes" id="UP000298416"/>
    </source>
</evidence>
<dbReference type="EMBL" id="PNBA02000011">
    <property type="protein sequence ID" value="KAG6407198.1"/>
    <property type="molecule type" value="Genomic_DNA"/>
</dbReference>
<name>A0A8X8X5L6_SALSN</name>
<comment type="similarity">
    <text evidence="1 2">Belongs to the TIFY/JAZ family.</text>
</comment>
<keyword evidence="5" id="KW-1185">Reference proteome</keyword>
<evidence type="ECO:0000313" key="4">
    <source>
        <dbReference type="EMBL" id="KAG6407198.1"/>
    </source>
</evidence>
<dbReference type="PANTHER" id="PTHR33077">
    <property type="entry name" value="PROTEIN TIFY 4A-RELATED-RELATED"/>
    <property type="match status" value="1"/>
</dbReference>
<dbReference type="InterPro" id="IPR040390">
    <property type="entry name" value="TIFY/JAZ"/>
</dbReference>
<organism evidence="4">
    <name type="scientific">Salvia splendens</name>
    <name type="common">Scarlet sage</name>
    <dbReference type="NCBI Taxonomy" id="180675"/>
    <lineage>
        <taxon>Eukaryota</taxon>
        <taxon>Viridiplantae</taxon>
        <taxon>Streptophyta</taxon>
        <taxon>Embryophyta</taxon>
        <taxon>Tracheophyta</taxon>
        <taxon>Spermatophyta</taxon>
        <taxon>Magnoliopsida</taxon>
        <taxon>eudicotyledons</taxon>
        <taxon>Gunneridae</taxon>
        <taxon>Pentapetalae</taxon>
        <taxon>asterids</taxon>
        <taxon>lamiids</taxon>
        <taxon>Lamiales</taxon>
        <taxon>Lamiaceae</taxon>
        <taxon>Nepetoideae</taxon>
        <taxon>Mentheae</taxon>
        <taxon>Salviinae</taxon>
        <taxon>Salvia</taxon>
        <taxon>Salvia subgen. Calosphace</taxon>
        <taxon>core Calosphace</taxon>
    </lineage>
</organism>
<dbReference type="GO" id="GO:0009611">
    <property type="term" value="P:response to wounding"/>
    <property type="evidence" value="ECO:0007669"/>
    <property type="project" value="UniProtKB-UniRule"/>
</dbReference>
<dbReference type="Pfam" id="PF09425">
    <property type="entry name" value="Jas_motif"/>
    <property type="match status" value="1"/>
</dbReference>
<comment type="function">
    <text evidence="2">Repressor of jasmonate responses.</text>
</comment>
<evidence type="ECO:0000256" key="1">
    <source>
        <dbReference type="ARBA" id="ARBA00008614"/>
    </source>
</evidence>
<sequence>MKRNCNLELRLLTPSVSFHLSDRSHLDMNESPNKTQQLTIFYNGKVVSCDGTELQARTIISLASGEMEGKWSKNSPSAAAMNSPVYGAATGMSMKRSLQRFLEKRKTRAQSISPY</sequence>
<gene>
    <name evidence="4" type="ORF">SASPL_130182</name>
</gene>
<comment type="subcellular location">
    <subcellularLocation>
        <location evidence="2">Nucleus</location>
    </subcellularLocation>
</comment>
<proteinExistence type="inferred from homology"/>
<protein>
    <recommendedName>
        <fullName evidence="2">Protein TIFY</fullName>
    </recommendedName>
    <alternativeName>
        <fullName evidence="2">Jasmonate ZIM domain-containing protein</fullName>
    </alternativeName>
</protein>
<dbReference type="GO" id="GO:0005634">
    <property type="term" value="C:nucleus"/>
    <property type="evidence" value="ECO:0007669"/>
    <property type="project" value="UniProtKB-SubCell"/>
</dbReference>
<keyword evidence="2" id="KW-0539">Nucleus</keyword>
<dbReference type="OrthoDB" id="782771at2759"/>
<dbReference type="AlphaFoldDB" id="A0A8X8X5L6"/>
<evidence type="ECO:0000256" key="2">
    <source>
        <dbReference type="RuleBase" id="RU369065"/>
    </source>
</evidence>
<comment type="caution">
    <text evidence="4">The sequence shown here is derived from an EMBL/GenBank/DDBJ whole genome shotgun (WGS) entry which is preliminary data.</text>
</comment>
<dbReference type="GO" id="GO:2000022">
    <property type="term" value="P:regulation of jasmonic acid mediated signaling pathway"/>
    <property type="evidence" value="ECO:0007669"/>
    <property type="project" value="UniProtKB-UniRule"/>
</dbReference>
<dbReference type="GO" id="GO:0031347">
    <property type="term" value="P:regulation of defense response"/>
    <property type="evidence" value="ECO:0007669"/>
    <property type="project" value="UniProtKB-UniRule"/>
</dbReference>